<dbReference type="KEGG" id="rmai:MACH21_26060"/>
<dbReference type="RefSeq" id="WP_338272369.1">
    <property type="nucleotide sequence ID" value="NZ_AP027266.1"/>
</dbReference>
<feature type="transmembrane region" description="Helical" evidence="1">
    <location>
        <begin position="16"/>
        <end position="33"/>
    </location>
</feature>
<dbReference type="EMBL" id="AP027266">
    <property type="protein sequence ID" value="BDW86429.1"/>
    <property type="molecule type" value="Genomic_DNA"/>
</dbReference>
<evidence type="ECO:0000313" key="3">
    <source>
        <dbReference type="Proteomes" id="UP001337723"/>
    </source>
</evidence>
<name>A0AA48KJR1_9RHOB</name>
<keyword evidence="1" id="KW-0472">Membrane</keyword>
<organism evidence="2 3">
    <name type="scientific">Roseicyclus marinus</name>
    <dbReference type="NCBI Taxonomy" id="2161673"/>
    <lineage>
        <taxon>Bacteria</taxon>
        <taxon>Pseudomonadati</taxon>
        <taxon>Pseudomonadota</taxon>
        <taxon>Alphaproteobacteria</taxon>
        <taxon>Rhodobacterales</taxon>
        <taxon>Roseobacteraceae</taxon>
        <taxon>Roseicyclus</taxon>
    </lineage>
</organism>
<protein>
    <submittedName>
        <fullName evidence="2">Uncharacterized protein</fullName>
    </submittedName>
</protein>
<dbReference type="Proteomes" id="UP001337723">
    <property type="component" value="Chromosome"/>
</dbReference>
<proteinExistence type="predicted"/>
<keyword evidence="1" id="KW-0812">Transmembrane</keyword>
<keyword evidence="3" id="KW-1185">Reference proteome</keyword>
<gene>
    <name evidence="2" type="ORF">MACH21_26060</name>
</gene>
<keyword evidence="1" id="KW-1133">Transmembrane helix</keyword>
<dbReference type="AlphaFoldDB" id="A0AA48KJR1"/>
<evidence type="ECO:0000256" key="1">
    <source>
        <dbReference type="SAM" id="Phobius"/>
    </source>
</evidence>
<reference evidence="2 3" key="1">
    <citation type="submission" date="2023-01" db="EMBL/GenBank/DDBJ databases">
        <title>Complete genome sequence of Roseicyclus marinus strain Dej080120_10.</title>
        <authorList>
            <person name="Ueki S."/>
            <person name="Maruyama F."/>
        </authorList>
    </citation>
    <scope>NUCLEOTIDE SEQUENCE [LARGE SCALE GENOMIC DNA]</scope>
    <source>
        <strain evidence="2 3">Dej080120_10</strain>
    </source>
</reference>
<evidence type="ECO:0000313" key="2">
    <source>
        <dbReference type="EMBL" id="BDW86429.1"/>
    </source>
</evidence>
<sequence length="85" mass="9690">MIAIVRRLASAFGQRVALWAALILILGSALRIAKRKGRHAAEAEFAIRAAEARIRGLRISREVHHEIEALPAAERNRRLDRWMRD</sequence>
<accession>A0AA48KJR1</accession>